<keyword evidence="2" id="KW-1185">Reference proteome</keyword>
<evidence type="ECO:0000313" key="1">
    <source>
        <dbReference type="EMBL" id="CAH2229231.1"/>
    </source>
</evidence>
<evidence type="ECO:0000313" key="2">
    <source>
        <dbReference type="Proteomes" id="UP000838756"/>
    </source>
</evidence>
<organism evidence="1 2">
    <name type="scientific">Pararge aegeria aegeria</name>
    <dbReference type="NCBI Taxonomy" id="348720"/>
    <lineage>
        <taxon>Eukaryota</taxon>
        <taxon>Metazoa</taxon>
        <taxon>Ecdysozoa</taxon>
        <taxon>Arthropoda</taxon>
        <taxon>Hexapoda</taxon>
        <taxon>Insecta</taxon>
        <taxon>Pterygota</taxon>
        <taxon>Neoptera</taxon>
        <taxon>Endopterygota</taxon>
        <taxon>Lepidoptera</taxon>
        <taxon>Glossata</taxon>
        <taxon>Ditrysia</taxon>
        <taxon>Papilionoidea</taxon>
        <taxon>Nymphalidae</taxon>
        <taxon>Satyrinae</taxon>
        <taxon>Satyrini</taxon>
        <taxon>Parargina</taxon>
        <taxon>Pararge</taxon>
    </lineage>
</organism>
<dbReference type="Proteomes" id="UP000838756">
    <property type="component" value="Unassembled WGS sequence"/>
</dbReference>
<comment type="caution">
    <text evidence="1">The sequence shown here is derived from an EMBL/GenBank/DDBJ whole genome shotgun (WGS) entry which is preliminary data.</text>
</comment>
<protein>
    <submittedName>
        <fullName evidence="1">Jg6738 protein</fullName>
    </submittedName>
</protein>
<dbReference type="AlphaFoldDB" id="A0A8S4R1Z8"/>
<sequence>MWLCRKMLKIKWQSFTSNKKVLKLEGKDRELMSTIMRRKVAFFGQLQRGDQVSFPKLVLEGKIVRKRSPGRQRRIRLDDIRGWTGLCYRDLKKAALNREDFRFLNAKLQLKEYGT</sequence>
<proteinExistence type="predicted"/>
<dbReference type="OrthoDB" id="425681at2759"/>
<dbReference type="EMBL" id="CAKXAJ010024705">
    <property type="protein sequence ID" value="CAH2229231.1"/>
    <property type="molecule type" value="Genomic_DNA"/>
</dbReference>
<gene>
    <name evidence="1" type="primary">jg6738</name>
    <name evidence="1" type="ORF">PAEG_LOCUS8714</name>
</gene>
<accession>A0A8S4R1Z8</accession>
<name>A0A8S4R1Z8_9NEOP</name>
<reference evidence="1" key="1">
    <citation type="submission" date="2022-03" db="EMBL/GenBank/DDBJ databases">
        <authorList>
            <person name="Lindestad O."/>
        </authorList>
    </citation>
    <scope>NUCLEOTIDE SEQUENCE</scope>
</reference>